<feature type="region of interest" description="Disordered" evidence="20">
    <location>
        <begin position="74"/>
        <end position="175"/>
    </location>
</feature>
<evidence type="ECO:0000256" key="16">
    <source>
        <dbReference type="ARBA" id="ARBA00024615"/>
    </source>
</evidence>
<evidence type="ECO:0000256" key="9">
    <source>
        <dbReference type="ARBA" id="ARBA00022989"/>
    </source>
</evidence>
<dbReference type="GO" id="GO:0034045">
    <property type="term" value="C:phagophore assembly site membrane"/>
    <property type="evidence" value="ECO:0007669"/>
    <property type="project" value="UniProtKB-SubCell"/>
</dbReference>
<dbReference type="AlphaFoldDB" id="A0A6A6TZM1"/>
<feature type="compositionally biased region" description="Polar residues" evidence="20">
    <location>
        <begin position="746"/>
        <end position="759"/>
    </location>
</feature>
<protein>
    <recommendedName>
        <fullName evidence="6 19">Autophagy-related protein 9</fullName>
    </recommendedName>
</protein>
<comment type="function">
    <text evidence="19">Phospholipid scramblase involved in autophagy. Cycles between the preautophagosomal structure/phagophore assembly site (PAS) and the cytoplasmic vesicle pool and supplies membrane for the growing autophagosome. Lipid scramblase activity plays a key role in preautophagosomal structure/phagophore assembly by distributing the phospholipids that arrive through ATG2 from the cytoplasmic to the luminal leaflet of the bilayer, thereby driving autophagosomal membrane expansion.</text>
</comment>
<feature type="compositionally biased region" description="Basic residues" evidence="20">
    <location>
        <begin position="725"/>
        <end position="734"/>
    </location>
</feature>
<feature type="compositionally biased region" description="Acidic residues" evidence="20">
    <location>
        <begin position="823"/>
        <end position="834"/>
    </location>
</feature>
<dbReference type="PANTHER" id="PTHR13038">
    <property type="entry name" value="APG9 AUTOPHAGY 9"/>
    <property type="match status" value="1"/>
</dbReference>
<dbReference type="GO" id="GO:0006869">
    <property type="term" value="P:lipid transport"/>
    <property type="evidence" value="ECO:0007669"/>
    <property type="project" value="UniProtKB-KW"/>
</dbReference>
<feature type="transmembrane region" description="Helical" evidence="19">
    <location>
        <begin position="524"/>
        <end position="542"/>
    </location>
</feature>
<dbReference type="GO" id="GO:0034497">
    <property type="term" value="P:protein localization to phagophore assembly site"/>
    <property type="evidence" value="ECO:0007669"/>
    <property type="project" value="TreeGrafter"/>
</dbReference>
<proteinExistence type="inferred from homology"/>
<dbReference type="PANTHER" id="PTHR13038:SF10">
    <property type="entry name" value="AUTOPHAGY-RELATED PROTEIN 9"/>
    <property type="match status" value="1"/>
</dbReference>
<evidence type="ECO:0000256" key="1">
    <source>
        <dbReference type="ARBA" id="ARBA00004439"/>
    </source>
</evidence>
<evidence type="ECO:0000256" key="20">
    <source>
        <dbReference type="SAM" id="MobiDB-lite"/>
    </source>
</evidence>
<dbReference type="Pfam" id="PF04109">
    <property type="entry name" value="ATG9"/>
    <property type="match status" value="1"/>
</dbReference>
<dbReference type="GO" id="GO:0034727">
    <property type="term" value="P:piecemeal microautophagy of the nucleus"/>
    <property type="evidence" value="ECO:0007669"/>
    <property type="project" value="TreeGrafter"/>
</dbReference>
<keyword evidence="14" id="KW-0968">Cytoplasmic vesicle</keyword>
<dbReference type="EMBL" id="MU004242">
    <property type="protein sequence ID" value="KAF2664761.1"/>
    <property type="molecule type" value="Genomic_DNA"/>
</dbReference>
<evidence type="ECO:0000256" key="7">
    <source>
        <dbReference type="ARBA" id="ARBA00022448"/>
    </source>
</evidence>
<evidence type="ECO:0000256" key="15">
    <source>
        <dbReference type="ARBA" id="ARBA00024479"/>
    </source>
</evidence>
<dbReference type="GO" id="GO:0000422">
    <property type="term" value="P:autophagy of mitochondrion"/>
    <property type="evidence" value="ECO:0007669"/>
    <property type="project" value="TreeGrafter"/>
</dbReference>
<evidence type="ECO:0000256" key="19">
    <source>
        <dbReference type="RuleBase" id="RU364027"/>
    </source>
</evidence>
<feature type="compositionally biased region" description="Basic residues" evidence="20">
    <location>
        <begin position="113"/>
        <end position="122"/>
    </location>
</feature>
<evidence type="ECO:0000313" key="22">
    <source>
        <dbReference type="Proteomes" id="UP000799302"/>
    </source>
</evidence>
<feature type="compositionally biased region" description="Polar residues" evidence="20">
    <location>
        <begin position="835"/>
        <end position="852"/>
    </location>
</feature>
<dbReference type="GO" id="GO:0005776">
    <property type="term" value="C:autophagosome"/>
    <property type="evidence" value="ECO:0007669"/>
    <property type="project" value="TreeGrafter"/>
</dbReference>
<keyword evidence="12 19" id="KW-0445">Lipid transport</keyword>
<comment type="catalytic activity">
    <reaction evidence="16">
        <text>a 1,2-diacyl-sn-glycero-3-phosphoethanolamine(in) = a 1,2-diacyl-sn-glycero-3-phosphoethanolamine(out)</text>
        <dbReference type="Rhea" id="RHEA:38895"/>
        <dbReference type="ChEBI" id="CHEBI:64612"/>
    </reaction>
</comment>
<evidence type="ECO:0000256" key="14">
    <source>
        <dbReference type="ARBA" id="ARBA00023329"/>
    </source>
</evidence>
<dbReference type="GO" id="GO:0061709">
    <property type="term" value="P:reticulophagy"/>
    <property type="evidence" value="ECO:0007669"/>
    <property type="project" value="TreeGrafter"/>
</dbReference>
<keyword evidence="7 19" id="KW-0813">Transport</keyword>
<evidence type="ECO:0000256" key="10">
    <source>
        <dbReference type="ARBA" id="ARBA00023006"/>
    </source>
</evidence>
<feature type="transmembrane region" description="Helical" evidence="19">
    <location>
        <begin position="219"/>
        <end position="239"/>
    </location>
</feature>
<dbReference type="InterPro" id="IPR007241">
    <property type="entry name" value="Autophagy-rel_prot_9"/>
</dbReference>
<evidence type="ECO:0000313" key="21">
    <source>
        <dbReference type="EMBL" id="KAF2664761.1"/>
    </source>
</evidence>
<evidence type="ECO:0000256" key="5">
    <source>
        <dbReference type="ARBA" id="ARBA00006185"/>
    </source>
</evidence>
<keyword evidence="10 19" id="KW-0072">Autophagy</keyword>
<evidence type="ECO:0000256" key="3">
    <source>
        <dbReference type="ARBA" id="ARBA00004511"/>
    </source>
</evidence>
<accession>A0A6A6TZM1</accession>
<comment type="subcellular location">
    <subcellularLocation>
        <location evidence="1">Cytoplasmic vesicle membrane</location>
        <topology evidence="1">Multi-pass membrane protein</topology>
    </subcellularLocation>
    <subcellularLocation>
        <location evidence="2">Endoplasmic reticulum membrane</location>
        <topology evidence="2">Multi-pass membrane protein</topology>
    </subcellularLocation>
    <subcellularLocation>
        <location evidence="4">Golgi apparatus membrane</location>
        <topology evidence="4">Multi-pass membrane protein</topology>
    </subcellularLocation>
    <subcellularLocation>
        <location evidence="3 19">Preautophagosomal structure membrane</location>
        <topology evidence="3 19">Multi-pass membrane protein</topology>
    </subcellularLocation>
</comment>
<evidence type="ECO:0000256" key="6">
    <source>
        <dbReference type="ARBA" id="ARBA00018074"/>
    </source>
</evidence>
<keyword evidence="13 19" id="KW-0472">Membrane</keyword>
<evidence type="ECO:0000256" key="18">
    <source>
        <dbReference type="ARBA" id="ARBA00024631"/>
    </source>
</evidence>
<name>A0A6A6TZM1_9PEZI</name>
<keyword evidence="9 19" id="KW-1133">Transmembrane helix</keyword>
<comment type="catalytic activity">
    <reaction evidence="18">
        <text>a 1,2-diacyl-sn-glycero-3-phosphocholine(in) = a 1,2-diacyl-sn-glycero-3-phosphocholine(out)</text>
        <dbReference type="Rhea" id="RHEA:38571"/>
        <dbReference type="ChEBI" id="CHEBI:57643"/>
    </reaction>
</comment>
<keyword evidence="22" id="KW-1185">Reference proteome</keyword>
<feature type="region of interest" description="Disordered" evidence="20">
    <location>
        <begin position="1"/>
        <end position="25"/>
    </location>
</feature>
<evidence type="ECO:0000256" key="17">
    <source>
        <dbReference type="ARBA" id="ARBA00024621"/>
    </source>
</evidence>
<dbReference type="Proteomes" id="UP000799302">
    <property type="component" value="Unassembled WGS sequence"/>
</dbReference>
<organism evidence="21 22">
    <name type="scientific">Microthyrium microscopicum</name>
    <dbReference type="NCBI Taxonomy" id="703497"/>
    <lineage>
        <taxon>Eukaryota</taxon>
        <taxon>Fungi</taxon>
        <taxon>Dikarya</taxon>
        <taxon>Ascomycota</taxon>
        <taxon>Pezizomycotina</taxon>
        <taxon>Dothideomycetes</taxon>
        <taxon>Dothideomycetes incertae sedis</taxon>
        <taxon>Microthyriales</taxon>
        <taxon>Microthyriaceae</taxon>
        <taxon>Microthyrium</taxon>
    </lineage>
</organism>
<comment type="catalytic activity">
    <reaction evidence="15">
        <text>a 1,2-diacyl-sn-glycero-3-phospho-L-serine(in) = a 1,2-diacyl-sn-glycero-3-phospho-L-serine(out)</text>
        <dbReference type="Rhea" id="RHEA:38663"/>
        <dbReference type="ChEBI" id="CHEBI:57262"/>
    </reaction>
</comment>
<feature type="transmembrane region" description="Helical" evidence="19">
    <location>
        <begin position="548"/>
        <end position="571"/>
    </location>
</feature>
<comment type="similarity">
    <text evidence="5 19">Belongs to the ATG9 family.</text>
</comment>
<keyword evidence="8 19" id="KW-0812">Transmembrane</keyword>
<dbReference type="GO" id="GO:0030659">
    <property type="term" value="C:cytoplasmic vesicle membrane"/>
    <property type="evidence" value="ECO:0007669"/>
    <property type="project" value="UniProtKB-SubCell"/>
</dbReference>
<evidence type="ECO:0000256" key="4">
    <source>
        <dbReference type="ARBA" id="ARBA00004653"/>
    </source>
</evidence>
<gene>
    <name evidence="21" type="ORF">BT63DRAFT_97562</name>
</gene>
<sequence>MASNILSRLLPSASDDDDPMAPRRSDIEALAADDLDSNDAQFEDQDLEALLAEGMEDNISLPSAARISLNKAGKAVATGQSPPVSARDARPLETITDDDDDVPESLLLEGKPDRRRRRKSRNSRMDDQPTPAPGPETRNTRIQWQATQTQQRLHGDPPPMRDRRNNTTRNPGMHQSFIVDPKQRAMWMWANVNNLDTFLKSVYNYYEEHGIYSIYLRRAISVFTAAFVGGLSTFMFFCIDYSKLPGSSRFADVRVPQCTKSLPLYWNMAIFFFFAAAGYTVFRWIQQLPALWDMHNFYLHLLDIPDKDIQTVTWQYVVAKLMELRDTNPNTALNISPANRRFISTQSKQRMDAHDIANRLMRRENFFIALINKDILDCNLDLPFFGRRSFYTRSLELNISMCLMDFVFDDNGQVKPQFRGTKRRQQLIDILRKRFFIAGVVNIFLSGPMAFWAVAIRFLRSFTEYQKNPSELSTRKFSLVAEWKIRNYNEVSHMFHRRKRMVYPFANRYLDQFPKDKTNQMMRFAAFIASALAAVLGVVTMWDPDLFLGFEIGGKTALFWLGIFGTLYVAFRGAATDEEVDDLWDPEVAMNAVIAHMQYYPDSWKDKLYSDEVRRDFSSMYKLEALLFLEDIAGVIITPLVLMWSLPRCVEQLVDFFREFTIHVDGLGTVCSFAVFDFKHGGKAQKPGQQGNDNLREAYYGDKNNKLMESYVSFLEHYGPNPTKRGLHSRKRPFHPPPTFPGINMGSPNPDTPTHTAVTHQRHAPSALRHSYQQTPRMAPSAVHMSPMHSILLDPHHQPRSSPLHGPTRTSRAATSHHHVLEDDPVEAPEETDEPGSSPSRPSNLPRTTSNLIDDDSDLAASWIVKGGEIEDDNAKRSGDIPVETNLGILGMVTHMTKPKEGGRRGHI</sequence>
<dbReference type="GO" id="GO:0005789">
    <property type="term" value="C:endoplasmic reticulum membrane"/>
    <property type="evidence" value="ECO:0007669"/>
    <property type="project" value="UniProtKB-SubCell"/>
</dbReference>
<evidence type="ECO:0000256" key="12">
    <source>
        <dbReference type="ARBA" id="ARBA00023055"/>
    </source>
</evidence>
<comment type="catalytic activity">
    <reaction evidence="17">
        <text>a 1,2-diacyl-sn-glycero-3-phospho-(1D-myo-inositol-3-phosphate)(in) = a 1,2-diacyl-sn-glycero-3-phospho-(1D-myo-inositol-3-phosphate)(out)</text>
        <dbReference type="Rhea" id="RHEA:67920"/>
        <dbReference type="ChEBI" id="CHEBI:58088"/>
    </reaction>
</comment>
<evidence type="ECO:0000256" key="11">
    <source>
        <dbReference type="ARBA" id="ARBA00023034"/>
    </source>
</evidence>
<dbReference type="GO" id="GO:0000139">
    <property type="term" value="C:Golgi membrane"/>
    <property type="evidence" value="ECO:0007669"/>
    <property type="project" value="UniProtKB-SubCell"/>
</dbReference>
<reference evidence="21" key="1">
    <citation type="journal article" date="2020" name="Stud. Mycol.">
        <title>101 Dothideomycetes genomes: a test case for predicting lifestyles and emergence of pathogens.</title>
        <authorList>
            <person name="Haridas S."/>
            <person name="Albert R."/>
            <person name="Binder M."/>
            <person name="Bloem J."/>
            <person name="Labutti K."/>
            <person name="Salamov A."/>
            <person name="Andreopoulos B."/>
            <person name="Baker S."/>
            <person name="Barry K."/>
            <person name="Bills G."/>
            <person name="Bluhm B."/>
            <person name="Cannon C."/>
            <person name="Castanera R."/>
            <person name="Culley D."/>
            <person name="Daum C."/>
            <person name="Ezra D."/>
            <person name="Gonzalez J."/>
            <person name="Henrissat B."/>
            <person name="Kuo A."/>
            <person name="Liang C."/>
            <person name="Lipzen A."/>
            <person name="Lutzoni F."/>
            <person name="Magnuson J."/>
            <person name="Mondo S."/>
            <person name="Nolan M."/>
            <person name="Ohm R."/>
            <person name="Pangilinan J."/>
            <person name="Park H.-J."/>
            <person name="Ramirez L."/>
            <person name="Alfaro M."/>
            <person name="Sun H."/>
            <person name="Tritt A."/>
            <person name="Yoshinaga Y."/>
            <person name="Zwiers L.-H."/>
            <person name="Turgeon B."/>
            <person name="Goodwin S."/>
            <person name="Spatafora J."/>
            <person name="Crous P."/>
            <person name="Grigoriev I."/>
        </authorList>
    </citation>
    <scope>NUCLEOTIDE SEQUENCE</scope>
    <source>
        <strain evidence="21">CBS 115976</strain>
    </source>
</reference>
<evidence type="ECO:0000256" key="8">
    <source>
        <dbReference type="ARBA" id="ARBA00022692"/>
    </source>
</evidence>
<feature type="transmembrane region" description="Helical" evidence="19">
    <location>
        <begin position="264"/>
        <end position="285"/>
    </location>
</feature>
<evidence type="ECO:0000256" key="2">
    <source>
        <dbReference type="ARBA" id="ARBA00004477"/>
    </source>
</evidence>
<feature type="compositionally biased region" description="Basic and acidic residues" evidence="20">
    <location>
        <begin position="153"/>
        <end position="165"/>
    </location>
</feature>
<dbReference type="OrthoDB" id="2020634at2759"/>
<evidence type="ECO:0000256" key="13">
    <source>
        <dbReference type="ARBA" id="ARBA00023136"/>
    </source>
</evidence>
<feature type="transmembrane region" description="Helical" evidence="19">
    <location>
        <begin position="435"/>
        <end position="459"/>
    </location>
</feature>
<feature type="compositionally biased region" description="Polar residues" evidence="20">
    <location>
        <begin position="140"/>
        <end position="152"/>
    </location>
</feature>
<feature type="transmembrane region" description="Helical" evidence="19">
    <location>
        <begin position="625"/>
        <end position="646"/>
    </location>
</feature>
<feature type="compositionally biased region" description="Low complexity" evidence="20">
    <location>
        <begin position="1"/>
        <end position="13"/>
    </location>
</feature>
<feature type="region of interest" description="Disordered" evidence="20">
    <location>
        <begin position="722"/>
        <end position="854"/>
    </location>
</feature>
<keyword evidence="11" id="KW-0333">Golgi apparatus</keyword>